<reference evidence="2 4" key="2">
    <citation type="submission" date="2019-09" db="EMBL/GenBank/DDBJ databases">
        <authorList>
            <person name="Depoorter E."/>
        </authorList>
    </citation>
    <scope>NUCLEOTIDE SEQUENCE [LARGE SCALE GENOMIC DNA]</scope>
    <source>
        <strain evidence="2">LMG 24064</strain>
    </source>
</reference>
<dbReference type="EMBL" id="VZOJ01000001">
    <property type="protein sequence ID" value="KAB0644781.1"/>
    <property type="molecule type" value="Genomic_DNA"/>
</dbReference>
<dbReference type="EMBL" id="CABVPL010000003">
    <property type="protein sequence ID" value="VWB17656.1"/>
    <property type="molecule type" value="Genomic_DNA"/>
</dbReference>
<dbReference type="InterPro" id="IPR036188">
    <property type="entry name" value="FAD/NAD-bd_sf"/>
</dbReference>
<dbReference type="AlphaFoldDB" id="A0A6H9T6P0"/>
<dbReference type="GO" id="GO:0016491">
    <property type="term" value="F:oxidoreductase activity"/>
    <property type="evidence" value="ECO:0007669"/>
    <property type="project" value="UniProtKB-KW"/>
</dbReference>
<organism evidence="1 3">
    <name type="scientific">Burkholderia latens</name>
    <dbReference type="NCBI Taxonomy" id="488446"/>
    <lineage>
        <taxon>Bacteria</taxon>
        <taxon>Pseudomonadati</taxon>
        <taxon>Pseudomonadota</taxon>
        <taxon>Betaproteobacteria</taxon>
        <taxon>Burkholderiales</taxon>
        <taxon>Burkholderiaceae</taxon>
        <taxon>Burkholderia</taxon>
        <taxon>Burkholderia cepacia complex</taxon>
    </lineage>
</organism>
<gene>
    <name evidence="2" type="ORF">BLA24064_00659</name>
    <name evidence="1" type="ORF">F7R21_00190</name>
</gene>
<dbReference type="OrthoDB" id="9790035at2"/>
<accession>A0A6H9T6P0</accession>
<dbReference type="PANTHER" id="PTHR43422:SF3">
    <property type="entry name" value="THIAMINE THIAZOLE SYNTHASE"/>
    <property type="match status" value="1"/>
</dbReference>
<dbReference type="EC" id="1.14.13.-" evidence="2"/>
<dbReference type="Gene3D" id="3.50.50.60">
    <property type="entry name" value="FAD/NAD(P)-binding domain"/>
    <property type="match status" value="1"/>
</dbReference>
<dbReference type="RefSeq" id="WP_151062310.1">
    <property type="nucleotide sequence ID" value="NZ_CABVPL010000003.1"/>
</dbReference>
<keyword evidence="2" id="KW-0560">Oxidoreductase</keyword>
<dbReference type="Proteomes" id="UP000494222">
    <property type="component" value="Unassembled WGS sequence"/>
</dbReference>
<dbReference type="PANTHER" id="PTHR43422">
    <property type="entry name" value="THIAMINE THIAZOLE SYNTHASE"/>
    <property type="match status" value="1"/>
</dbReference>
<evidence type="ECO:0000313" key="2">
    <source>
        <dbReference type="EMBL" id="VWB17656.1"/>
    </source>
</evidence>
<reference evidence="1 3" key="1">
    <citation type="submission" date="2019-09" db="EMBL/GenBank/DDBJ databases">
        <title>Draft genome sequences of 48 bacterial type strains from the CCUG.</title>
        <authorList>
            <person name="Tunovic T."/>
            <person name="Pineiro-Iglesias B."/>
            <person name="Unosson C."/>
            <person name="Inganas E."/>
            <person name="Ohlen M."/>
            <person name="Cardew S."/>
            <person name="Jensie-Markopoulos S."/>
            <person name="Salva-Serra F."/>
            <person name="Jaen-Luchoro D."/>
            <person name="Karlsson R."/>
            <person name="Svensson-Stadler L."/>
            <person name="Chun J."/>
            <person name="Moore E."/>
        </authorList>
    </citation>
    <scope>NUCLEOTIDE SEQUENCE [LARGE SCALE GENOMIC DNA]</scope>
    <source>
        <strain evidence="1 3">CCUG 54555</strain>
    </source>
</reference>
<evidence type="ECO:0000313" key="1">
    <source>
        <dbReference type="EMBL" id="KAB0644781.1"/>
    </source>
</evidence>
<protein>
    <submittedName>
        <fullName evidence="2">Epoxidase LasC</fullName>
        <ecNumber evidence="2">1.14.13.-</ecNumber>
    </submittedName>
</protein>
<proteinExistence type="predicted"/>
<evidence type="ECO:0000313" key="3">
    <source>
        <dbReference type="Proteomes" id="UP000430232"/>
    </source>
</evidence>
<name>A0A6H9T6P0_9BURK</name>
<dbReference type="Proteomes" id="UP000430232">
    <property type="component" value="Unassembled WGS sequence"/>
</dbReference>
<sequence length="447" mass="49052">MHTGKCAVIVGASIAGLSAAQALVGQFERIVIIERDEFPVQAEARAGVPQGLHAHSLLPGGLTALNALFGDFDTLLREGGAKVTDWGQLKYEFPGQPALPLRNFNMPFFMCSRPFVEHVIRRRVESQRGVVILAGRRVKEFIAAPNGDSVVGVKCVTRDGADEVHEAALVIDASGRGELTLDFLRATGRPMPDESTVGIDYHAFSVIVEAPERFRREAVPLLTMPDRKHGSRLGCLLAREDDYIFAYLGVRGEAVLPDDWPGFVDLAGKLSTGTMHAVLRHATPRGRVRHYLFPESRRRHFERIENWPRGLIPFGDVICRVNPVYAQGMTTAFKEAVILRDLLDSRRYFSQPIDGLAQALLSAAGPLLDNVWTLSAVPDLAHPGTRGERTDDLAEILAYSDAVHRAAFVDTGVHELLFRVLGLVEPAAKLYSSDIVARVRDVAAQAM</sequence>
<dbReference type="SUPFAM" id="SSF51905">
    <property type="entry name" value="FAD/NAD(P)-binding domain"/>
    <property type="match status" value="1"/>
</dbReference>
<dbReference type="GeneID" id="99787933"/>
<evidence type="ECO:0000313" key="4">
    <source>
        <dbReference type="Proteomes" id="UP000494222"/>
    </source>
</evidence>
<keyword evidence="3" id="KW-1185">Reference proteome</keyword>